<dbReference type="AlphaFoldDB" id="A0A4Y4EYN1"/>
<dbReference type="Gene3D" id="3.30.1340.30">
    <property type="match status" value="1"/>
</dbReference>
<dbReference type="Proteomes" id="UP000319812">
    <property type="component" value="Unassembled WGS sequence"/>
</dbReference>
<evidence type="ECO:0000259" key="3">
    <source>
        <dbReference type="PROSITE" id="PS50914"/>
    </source>
</evidence>
<dbReference type="PROSITE" id="PS51257">
    <property type="entry name" value="PROKAR_LIPOPROTEIN"/>
    <property type="match status" value="1"/>
</dbReference>
<dbReference type="InterPro" id="IPR014004">
    <property type="entry name" value="Transpt-assoc_nodulatn_dom_bac"/>
</dbReference>
<dbReference type="InterPro" id="IPR051686">
    <property type="entry name" value="Lipoprotein_DolP"/>
</dbReference>
<dbReference type="PANTHER" id="PTHR34606:SF4">
    <property type="entry name" value="OUTER MEMBRANE LIPOPROTEIN DOLP"/>
    <property type="match status" value="1"/>
</dbReference>
<reference evidence="4 5" key="1">
    <citation type="submission" date="2019-06" db="EMBL/GenBank/DDBJ databases">
        <title>Whole genome shotgun sequence of Halomonas halmophila NBRC 15537.</title>
        <authorList>
            <person name="Hosoyama A."/>
            <person name="Uohara A."/>
            <person name="Ohji S."/>
            <person name="Ichikawa N."/>
        </authorList>
    </citation>
    <scope>NUCLEOTIDE SEQUENCE [LARGE SCALE GENOMIC DNA]</scope>
    <source>
        <strain evidence="4 5">NBRC 15537</strain>
    </source>
</reference>
<name>A0A4Y4EYN1_9GAMM</name>
<dbReference type="EMBL" id="BJOC01000017">
    <property type="protein sequence ID" value="GED22183.1"/>
    <property type="molecule type" value="Genomic_DNA"/>
</dbReference>
<proteinExistence type="predicted"/>
<accession>A0A4Y4EYN1</accession>
<keyword evidence="1 2" id="KW-0732">Signal</keyword>
<evidence type="ECO:0000313" key="5">
    <source>
        <dbReference type="Proteomes" id="UP000319812"/>
    </source>
</evidence>
<evidence type="ECO:0000256" key="1">
    <source>
        <dbReference type="ARBA" id="ARBA00022729"/>
    </source>
</evidence>
<dbReference type="PANTHER" id="PTHR34606">
    <property type="entry name" value="BON DOMAIN-CONTAINING PROTEIN"/>
    <property type="match status" value="1"/>
</dbReference>
<protein>
    <submittedName>
        <fullName evidence="4">BON domain-containing protein</fullName>
    </submittedName>
</protein>
<evidence type="ECO:0000256" key="2">
    <source>
        <dbReference type="SAM" id="SignalP"/>
    </source>
</evidence>
<dbReference type="RefSeq" id="WP_141318691.1">
    <property type="nucleotide sequence ID" value="NZ_BJOC01000017.1"/>
</dbReference>
<dbReference type="SMART" id="SM00749">
    <property type="entry name" value="BON"/>
    <property type="match status" value="2"/>
</dbReference>
<feature type="chain" id="PRO_5021357117" evidence="2">
    <location>
        <begin position="23"/>
        <end position="188"/>
    </location>
</feature>
<dbReference type="Pfam" id="PF04972">
    <property type="entry name" value="BON"/>
    <property type="match status" value="2"/>
</dbReference>
<evidence type="ECO:0000313" key="4">
    <source>
        <dbReference type="EMBL" id="GED22183.1"/>
    </source>
</evidence>
<sequence>MTYKTLSTALTLIVLMALSGCAAMNADPVNENYGQRTEGTKVEDNNIEDKIARNLGATDARLDDARINVDAFNGVVLLTGQVPSQKLKGMAGQVAEQVRHVRKVHNQLSVAANLPNSQRLNDTWITTKVRTALATNEATDESRLLVVTENATVYLMGIVSRAEAERIVSVTSNAGGMQRIVKVFDYLD</sequence>
<feature type="signal peptide" evidence="2">
    <location>
        <begin position="1"/>
        <end position="22"/>
    </location>
</feature>
<feature type="domain" description="BON" evidence="3">
    <location>
        <begin position="43"/>
        <end position="112"/>
    </location>
</feature>
<comment type="caution">
    <text evidence="4">The sequence shown here is derived from an EMBL/GenBank/DDBJ whole genome shotgun (WGS) entry which is preliminary data.</text>
</comment>
<dbReference type="PROSITE" id="PS50914">
    <property type="entry name" value="BON"/>
    <property type="match status" value="2"/>
</dbReference>
<feature type="domain" description="BON" evidence="3">
    <location>
        <begin position="121"/>
        <end position="188"/>
    </location>
</feature>
<organism evidence="4 5">
    <name type="scientific">Halomonas halmophila</name>
    <dbReference type="NCBI Taxonomy" id="252"/>
    <lineage>
        <taxon>Bacteria</taxon>
        <taxon>Pseudomonadati</taxon>
        <taxon>Pseudomonadota</taxon>
        <taxon>Gammaproteobacteria</taxon>
        <taxon>Oceanospirillales</taxon>
        <taxon>Halomonadaceae</taxon>
        <taxon>Halomonas</taxon>
    </lineage>
</organism>
<gene>
    <name evidence="4" type="ORF">HHA01_11600</name>
</gene>
<dbReference type="InterPro" id="IPR007055">
    <property type="entry name" value="BON_dom"/>
</dbReference>
<dbReference type="OrthoDB" id="9783990at2"/>
<keyword evidence="5" id="KW-1185">Reference proteome</keyword>